<evidence type="ECO:0000313" key="1">
    <source>
        <dbReference type="EMBL" id="PYE14056.1"/>
    </source>
</evidence>
<dbReference type="EMBL" id="QJSP01000014">
    <property type="protein sequence ID" value="PYE14056.1"/>
    <property type="molecule type" value="Genomic_DNA"/>
</dbReference>
<comment type="caution">
    <text evidence="1">The sequence shown here is derived from an EMBL/GenBank/DDBJ whole genome shotgun (WGS) entry which is preliminary data.</text>
</comment>
<name>A0A318RJT7_WILLI</name>
<dbReference type="Pfam" id="PF16677">
    <property type="entry name" value="GP3_package"/>
    <property type="match status" value="1"/>
</dbReference>
<dbReference type="RefSeq" id="WP_146240503.1">
    <property type="nucleotide sequence ID" value="NZ_QJSP01000014.1"/>
</dbReference>
<dbReference type="OrthoDB" id="5355596at2"/>
<proteinExistence type="predicted"/>
<gene>
    <name evidence="1" type="ORF">DFR67_114155</name>
</gene>
<dbReference type="Proteomes" id="UP000247591">
    <property type="component" value="Unassembled WGS sequence"/>
</dbReference>
<accession>A0A318RJT7</accession>
<keyword evidence="2" id="KW-1185">Reference proteome</keyword>
<protein>
    <submittedName>
        <fullName evidence="1">DNA-packaging protein gp3</fullName>
    </submittedName>
</protein>
<organism evidence="1 2">
    <name type="scientific">Williamsia limnetica</name>
    <dbReference type="NCBI Taxonomy" id="882452"/>
    <lineage>
        <taxon>Bacteria</taxon>
        <taxon>Bacillati</taxon>
        <taxon>Actinomycetota</taxon>
        <taxon>Actinomycetes</taxon>
        <taxon>Mycobacteriales</taxon>
        <taxon>Nocardiaceae</taxon>
        <taxon>Williamsia</taxon>
    </lineage>
</organism>
<evidence type="ECO:0000313" key="2">
    <source>
        <dbReference type="Proteomes" id="UP000247591"/>
    </source>
</evidence>
<reference evidence="1 2" key="1">
    <citation type="submission" date="2018-06" db="EMBL/GenBank/DDBJ databases">
        <title>Genomic Encyclopedia of Type Strains, Phase IV (KMG-IV): sequencing the most valuable type-strain genomes for metagenomic binning, comparative biology and taxonomic classification.</title>
        <authorList>
            <person name="Goeker M."/>
        </authorList>
    </citation>
    <scope>NUCLEOTIDE SEQUENCE [LARGE SCALE GENOMIC DNA]</scope>
    <source>
        <strain evidence="1 2">DSM 45521</strain>
    </source>
</reference>
<dbReference type="InterPro" id="IPR032066">
    <property type="entry name" value="GP3_package"/>
</dbReference>
<dbReference type="Gene3D" id="1.10.132.80">
    <property type="match status" value="1"/>
</dbReference>
<sequence>MTEQQPYTVSGLARALGVDRDTLVNYKKRDEFFGTVNAAYHRCHEYAESQFYGRAVTGAAFSLKNNWGWKDRQELTGAEGAPLMTRPASSTAWKLFLAA</sequence>
<dbReference type="AlphaFoldDB" id="A0A318RJT7"/>